<evidence type="ECO:0000256" key="1">
    <source>
        <dbReference type="SAM" id="Phobius"/>
    </source>
</evidence>
<evidence type="ECO:0000313" key="2">
    <source>
        <dbReference type="EMBL" id="MPM79546.1"/>
    </source>
</evidence>
<organism evidence="2">
    <name type="scientific">bioreactor metagenome</name>
    <dbReference type="NCBI Taxonomy" id="1076179"/>
    <lineage>
        <taxon>unclassified sequences</taxon>
        <taxon>metagenomes</taxon>
        <taxon>ecological metagenomes</taxon>
    </lineage>
</organism>
<reference evidence="2" key="1">
    <citation type="submission" date="2019-08" db="EMBL/GenBank/DDBJ databases">
        <authorList>
            <person name="Kucharzyk K."/>
            <person name="Murdoch R.W."/>
            <person name="Higgins S."/>
            <person name="Loffler F."/>
        </authorList>
    </citation>
    <scope>NUCLEOTIDE SEQUENCE</scope>
</reference>
<comment type="caution">
    <text evidence="2">The sequence shown here is derived from an EMBL/GenBank/DDBJ whole genome shotgun (WGS) entry which is preliminary data.</text>
</comment>
<sequence>MAFYVFTGFTYVYVFKDVEAASLSNYNRYIYPYYIGWVVAALAVLARSLADRVAAKVPVRTAVWQGALFAVPYVLLAAFLLPSVARWQAEDAVSYKLQLLILAAGVAAVVAVLGLSLLRPLPVPLVSLVLPALAVVLVLRTAGMIRPQLSVLDYPDSYFAPRREAVAHVQQLKSELHEGERVFYINQGDDGKGWFVNYYDFYPEITLDYSLGGGTLDPATQFNQLRVPVFFTPQQVDYFTSPDVTLTPAVLCDYLQASGCTALYVDNADDAFRQNYGALFTDGLAGGSELYRVEGTGQAMRFVPIETGVSAG</sequence>
<keyword evidence="1" id="KW-0472">Membrane</keyword>
<feature type="transmembrane region" description="Helical" evidence="1">
    <location>
        <begin position="97"/>
        <end position="118"/>
    </location>
</feature>
<feature type="transmembrane region" description="Helical" evidence="1">
    <location>
        <begin position="125"/>
        <end position="145"/>
    </location>
</feature>
<dbReference type="EMBL" id="VSSQ01029413">
    <property type="protein sequence ID" value="MPM79546.1"/>
    <property type="molecule type" value="Genomic_DNA"/>
</dbReference>
<feature type="transmembrane region" description="Helical" evidence="1">
    <location>
        <begin position="31"/>
        <end position="50"/>
    </location>
</feature>
<proteinExistence type="predicted"/>
<gene>
    <name evidence="2" type="ORF">SDC9_126584</name>
</gene>
<name>A0A645CR36_9ZZZZ</name>
<feature type="transmembrane region" description="Helical" evidence="1">
    <location>
        <begin position="62"/>
        <end position="85"/>
    </location>
</feature>
<keyword evidence="1" id="KW-0812">Transmembrane</keyword>
<protein>
    <submittedName>
        <fullName evidence="2">Uncharacterized protein</fullName>
    </submittedName>
</protein>
<dbReference type="AlphaFoldDB" id="A0A645CR36"/>
<accession>A0A645CR36</accession>
<keyword evidence="1" id="KW-1133">Transmembrane helix</keyword>